<dbReference type="GeneID" id="15804066"/>
<dbReference type="RefSeq" id="XP_004831583.1">
    <property type="nucleotide sequence ID" value="XM_004831526.1"/>
</dbReference>
<accession>L1L9F9</accession>
<keyword evidence="4" id="KW-1185">Reference proteome</keyword>
<evidence type="ECO:0000256" key="1">
    <source>
        <dbReference type="SAM" id="MobiDB-lite"/>
    </source>
</evidence>
<gene>
    <name evidence="3" type="ORF">BEWA_045950</name>
</gene>
<feature type="signal peptide" evidence="2">
    <location>
        <begin position="1"/>
        <end position="18"/>
    </location>
</feature>
<feature type="compositionally biased region" description="Acidic residues" evidence="1">
    <location>
        <begin position="152"/>
        <end position="161"/>
    </location>
</feature>
<evidence type="ECO:0000256" key="2">
    <source>
        <dbReference type="SAM" id="SignalP"/>
    </source>
</evidence>
<keyword evidence="2" id="KW-0732">Signal</keyword>
<proteinExistence type="predicted"/>
<dbReference type="InterPro" id="IPR007480">
    <property type="entry name" value="DUF529"/>
</dbReference>
<dbReference type="VEuPathDB" id="PiroplasmaDB:BEWA_045950"/>
<organism evidence="3 4">
    <name type="scientific">Theileria equi strain WA</name>
    <dbReference type="NCBI Taxonomy" id="1537102"/>
    <lineage>
        <taxon>Eukaryota</taxon>
        <taxon>Sar</taxon>
        <taxon>Alveolata</taxon>
        <taxon>Apicomplexa</taxon>
        <taxon>Aconoidasida</taxon>
        <taxon>Piroplasmida</taxon>
        <taxon>Theileriidae</taxon>
        <taxon>Theileria</taxon>
    </lineage>
</organism>
<protein>
    <recommendedName>
        <fullName evidence="5">Signal peptide containing protein</fullName>
    </recommendedName>
</protein>
<reference evidence="3 4" key="1">
    <citation type="journal article" date="2012" name="BMC Genomics">
        <title>Comparative genomic analysis and phylogenetic position of Theileria equi.</title>
        <authorList>
            <person name="Kappmeyer L.S."/>
            <person name="Thiagarajan M."/>
            <person name="Herndon D.R."/>
            <person name="Ramsay J.D."/>
            <person name="Caler E."/>
            <person name="Djikeng A."/>
            <person name="Gillespie J.J."/>
            <person name="Lau A.O."/>
            <person name="Roalson E.H."/>
            <person name="Silva J.C."/>
            <person name="Silva M.G."/>
            <person name="Suarez C.E."/>
            <person name="Ueti M.W."/>
            <person name="Nene V.M."/>
            <person name="Mealey R.H."/>
            <person name="Knowles D.P."/>
            <person name="Brayton K.A."/>
        </authorList>
    </citation>
    <scope>NUCLEOTIDE SEQUENCE [LARGE SCALE GENOMIC DNA]</scope>
    <source>
        <strain evidence="3 4">WA</strain>
    </source>
</reference>
<comment type="caution">
    <text evidence="3">The sequence shown here is derived from an EMBL/GenBank/DDBJ whole genome shotgun (WGS) entry which is preliminary data.</text>
</comment>
<feature type="chain" id="PRO_5003953006" description="Signal peptide containing protein" evidence="2">
    <location>
        <begin position="19"/>
        <end position="556"/>
    </location>
</feature>
<sequence length="556" mass="63046">MNILILLASIFIVKLCSCKRNGTAFPFDLSNPDGVHTNLTERAYSGITHEQYTVKEGFAISSVSDKDANLWRASKSSNEICRAVNLYSRGSDKLFLAIWIIDGRHLNIKRFERVEGKWESITLKEFNEKLNGVVVLEVPKVEEIKPQPVEEQPTEEPDSPEVEPTAEVIEEELPPKPAPLSERAKKVDAKLFDVNETEQYGIATLQCVLKEGAKGNQLIYDSETIWDGGEMSECLLADIYYDNKPELARLQIREGRFVRALFLCNVGGNWVDDRETFTTKFNHLKNYPKPAMYALNLATKIDDKLFDVKASASEVVPLLICTAKKDKNPKKLVYDKETIWSGGKKAHCSSALIYFYGREPRVVTLTIKDTSGNEEVSFLYKEGEKWFEGVEQHKAKLTELRNDLNLLKFRSYAFGTPVPDEFGDIKVANASDNLRGVSDRIIPESVTLDIAEKQESTGITVFEHLEKHGIKHKRFSPRSNVDIISVLANGAVVWIARGTEKCRTVRVIFNKDKVLVTLNIHENNKLVGYRSFEKVGNEWNEISEGKFWQLADEMKK</sequence>
<feature type="region of interest" description="Disordered" evidence="1">
    <location>
        <begin position="145"/>
        <end position="167"/>
    </location>
</feature>
<evidence type="ECO:0008006" key="5">
    <source>
        <dbReference type="Google" id="ProtNLM"/>
    </source>
</evidence>
<dbReference type="Proteomes" id="UP000031512">
    <property type="component" value="Unassembled WGS sequence"/>
</dbReference>
<name>L1L9F9_THEEQ</name>
<dbReference type="EMBL" id="ACOU01000007">
    <property type="protein sequence ID" value="EKX72131.1"/>
    <property type="molecule type" value="Genomic_DNA"/>
</dbReference>
<dbReference type="AlphaFoldDB" id="L1L9F9"/>
<dbReference type="KEGG" id="beq:BEWA_045950"/>
<evidence type="ECO:0000313" key="4">
    <source>
        <dbReference type="Proteomes" id="UP000031512"/>
    </source>
</evidence>
<evidence type="ECO:0000313" key="3">
    <source>
        <dbReference type="EMBL" id="EKX72131.1"/>
    </source>
</evidence>
<dbReference type="Pfam" id="PF04385">
    <property type="entry name" value="FAINT"/>
    <property type="match status" value="1"/>
</dbReference>